<protein>
    <submittedName>
        <fullName evidence="2">Uncharacterized protein</fullName>
    </submittedName>
</protein>
<evidence type="ECO:0000313" key="2">
    <source>
        <dbReference type="EMBL" id="SPO38166.1"/>
    </source>
</evidence>
<reference evidence="2 3" key="1">
    <citation type="submission" date="2018-03" db="EMBL/GenBank/DDBJ databases">
        <authorList>
            <person name="Guldener U."/>
        </authorList>
    </citation>
    <scope>NUCLEOTIDE SEQUENCE [LARGE SCALE GENOMIC DNA]</scope>
    <source>
        <strain evidence="2 3">DAOM196992</strain>
    </source>
</reference>
<organism evidence="2 3">
    <name type="scientific">Pseudozyma flocculosa</name>
    <dbReference type="NCBI Taxonomy" id="84751"/>
    <lineage>
        <taxon>Eukaryota</taxon>
        <taxon>Fungi</taxon>
        <taxon>Dikarya</taxon>
        <taxon>Basidiomycota</taxon>
        <taxon>Ustilaginomycotina</taxon>
        <taxon>Ustilaginomycetes</taxon>
        <taxon>Ustilaginales</taxon>
        <taxon>Ustilaginaceae</taxon>
        <taxon>Pseudozyma</taxon>
    </lineage>
</organism>
<dbReference type="Proteomes" id="UP000323386">
    <property type="component" value="Unassembled WGS sequence"/>
</dbReference>
<dbReference type="AlphaFoldDB" id="A0A5C3F2P8"/>
<dbReference type="EMBL" id="OOIP01000009">
    <property type="protein sequence ID" value="SPO38166.1"/>
    <property type="molecule type" value="Genomic_DNA"/>
</dbReference>
<accession>A0A5C3F2P8</accession>
<sequence length="173" mass="18128">MAYPPSASYRTSRSVILTAKALPWSLNLIAAPGACPIIADTLRCDSRVRRRSSKQASLGVAAVVGAVPLDAARQKRPCLRQGAAKAGACLVQSAPSFSAALRAGRRKAGRHRIRRTLMPAERSPSHGLESAGMAHRARNPTPAGSIPTMIGPPVACHQEPGGGDVVSRNTPIR</sequence>
<keyword evidence="3" id="KW-1185">Reference proteome</keyword>
<feature type="region of interest" description="Disordered" evidence="1">
    <location>
        <begin position="122"/>
        <end position="173"/>
    </location>
</feature>
<name>A0A5C3F2P8_9BASI</name>
<proteinExistence type="predicted"/>
<evidence type="ECO:0000313" key="3">
    <source>
        <dbReference type="Proteomes" id="UP000323386"/>
    </source>
</evidence>
<gene>
    <name evidence="2" type="ORF">PSFLO_03643</name>
</gene>
<evidence type="ECO:0000256" key="1">
    <source>
        <dbReference type="SAM" id="MobiDB-lite"/>
    </source>
</evidence>